<organism evidence="2 3">
    <name type="scientific">Lottia gigantea</name>
    <name type="common">Giant owl limpet</name>
    <dbReference type="NCBI Taxonomy" id="225164"/>
    <lineage>
        <taxon>Eukaryota</taxon>
        <taxon>Metazoa</taxon>
        <taxon>Spiralia</taxon>
        <taxon>Lophotrochozoa</taxon>
        <taxon>Mollusca</taxon>
        <taxon>Gastropoda</taxon>
        <taxon>Patellogastropoda</taxon>
        <taxon>Lottioidea</taxon>
        <taxon>Lottiidae</taxon>
        <taxon>Lottia</taxon>
    </lineage>
</organism>
<dbReference type="PANTHER" id="PTHR11362">
    <property type="entry name" value="PHOSPHATIDYLETHANOLAMINE-BINDING PROTEIN"/>
    <property type="match status" value="1"/>
</dbReference>
<dbReference type="OrthoDB" id="2506647at2759"/>
<dbReference type="GeneID" id="20242542"/>
<dbReference type="RefSeq" id="XP_009050140.1">
    <property type="nucleotide sequence ID" value="XM_009051892.1"/>
</dbReference>
<dbReference type="SUPFAM" id="SSF49777">
    <property type="entry name" value="PEBP-like"/>
    <property type="match status" value="2"/>
</dbReference>
<dbReference type="InterPro" id="IPR036610">
    <property type="entry name" value="PEBP-like_sf"/>
</dbReference>
<dbReference type="PANTHER" id="PTHR11362:SF82">
    <property type="entry name" value="PHOSPHATIDYLETHANOLAMINE-BINDING PROTEIN 4"/>
    <property type="match status" value="1"/>
</dbReference>
<keyword evidence="1" id="KW-1133">Transmembrane helix</keyword>
<keyword evidence="1" id="KW-0472">Membrane</keyword>
<dbReference type="CDD" id="cd00866">
    <property type="entry name" value="PEBP_euk"/>
    <property type="match status" value="1"/>
</dbReference>
<evidence type="ECO:0008006" key="4">
    <source>
        <dbReference type="Google" id="ProtNLM"/>
    </source>
</evidence>
<dbReference type="Gene3D" id="3.90.280.10">
    <property type="entry name" value="PEBP-like"/>
    <property type="match status" value="2"/>
</dbReference>
<accession>V4AVT8</accession>
<dbReference type="KEGG" id="lgi:LOTGIDRAFT_173822"/>
<dbReference type="HOGENOM" id="CLU_543201_0_0_1"/>
<evidence type="ECO:0000313" key="2">
    <source>
        <dbReference type="EMBL" id="ESO99180.1"/>
    </source>
</evidence>
<sequence length="543" mass="61522">MDDFLEFLLAYGVTIFMVSSVYGSGLGHSACVDHHRANNLEKCLAALRQVADDRTLFWFGEKYTTSCNGANAFDADCYNPSSKSADSLVSRAFQEADTGLIDTFLEVSYRQVPGSYFGCGNDFEVHESNTIDVDPLSVEVYRPWQLRDEPVYSWRSSDGDYYTFIFFDVGFMHIKSVIINIPGDDVTAGETILPYEGPLNPTRNKNPYMFILYRQSEYLELGSKWRNILHRRSANINLSEFATEKNLTGPVAINWILVKGDAYAAEIKRRTGYMNTCPHFVNDALTDQKLNFLPEKTRQLDLSVFMNVTLKVPQTAFNSCCVNYEYPATTLALNPLGDGNVKAVYVRTDVQPEVELSMATAFPNQKRDFKGKLLTLMVLDSDSPYPMFGDKKEPFLHWLVVNIEEADVSNGEIVKEYVGPAPPNPEPHTYHYLLFEQTGQINPEEIAAFTAIKCSFPFRGRCRFKSRNVIEKYNLKLIGATWHKTGNDEYVRHVYSDFGLRYCEVCKGAEGFSMPCSSANAFRYTTLALLHTIAVVCFLHFIQ</sequence>
<dbReference type="OMA" id="GHYRACE"/>
<feature type="transmembrane region" description="Helical" evidence="1">
    <location>
        <begin position="521"/>
        <end position="542"/>
    </location>
</feature>
<dbReference type="InterPro" id="IPR035810">
    <property type="entry name" value="PEBP_euk"/>
</dbReference>
<keyword evidence="1" id="KW-0812">Transmembrane</keyword>
<name>V4AVT8_LOTGI</name>
<dbReference type="EMBL" id="KB201091">
    <property type="protein sequence ID" value="ESO99180.1"/>
    <property type="molecule type" value="Genomic_DNA"/>
</dbReference>
<dbReference type="AlphaFoldDB" id="V4AVT8"/>
<dbReference type="Pfam" id="PF01161">
    <property type="entry name" value="PBP"/>
    <property type="match status" value="1"/>
</dbReference>
<evidence type="ECO:0000256" key="1">
    <source>
        <dbReference type="SAM" id="Phobius"/>
    </source>
</evidence>
<dbReference type="STRING" id="225164.V4AVT8"/>
<evidence type="ECO:0000313" key="3">
    <source>
        <dbReference type="Proteomes" id="UP000030746"/>
    </source>
</evidence>
<protein>
    <recommendedName>
        <fullName evidence="4">Phosphatidylethanolamine-binding protein</fullName>
    </recommendedName>
</protein>
<gene>
    <name evidence="2" type="ORF">LOTGIDRAFT_173822</name>
</gene>
<dbReference type="InterPro" id="IPR008914">
    <property type="entry name" value="PEBP"/>
</dbReference>
<reference evidence="2 3" key="1">
    <citation type="journal article" date="2013" name="Nature">
        <title>Insights into bilaterian evolution from three spiralian genomes.</title>
        <authorList>
            <person name="Simakov O."/>
            <person name="Marletaz F."/>
            <person name="Cho S.J."/>
            <person name="Edsinger-Gonzales E."/>
            <person name="Havlak P."/>
            <person name="Hellsten U."/>
            <person name="Kuo D.H."/>
            <person name="Larsson T."/>
            <person name="Lv J."/>
            <person name="Arendt D."/>
            <person name="Savage R."/>
            <person name="Osoegawa K."/>
            <person name="de Jong P."/>
            <person name="Grimwood J."/>
            <person name="Chapman J.A."/>
            <person name="Shapiro H."/>
            <person name="Aerts A."/>
            <person name="Otillar R.P."/>
            <person name="Terry A.Y."/>
            <person name="Boore J.L."/>
            <person name="Grigoriev I.V."/>
            <person name="Lindberg D.R."/>
            <person name="Seaver E.C."/>
            <person name="Weisblat D.A."/>
            <person name="Putnam N.H."/>
            <person name="Rokhsar D.S."/>
        </authorList>
    </citation>
    <scope>NUCLEOTIDE SEQUENCE [LARGE SCALE GENOMIC DNA]</scope>
</reference>
<dbReference type="CTD" id="20242542"/>
<keyword evidence="3" id="KW-1185">Reference proteome</keyword>
<proteinExistence type="predicted"/>
<dbReference type="Proteomes" id="UP000030746">
    <property type="component" value="Unassembled WGS sequence"/>
</dbReference>